<dbReference type="GO" id="GO:0008641">
    <property type="term" value="F:ubiquitin-like modifier activating enzyme activity"/>
    <property type="evidence" value="ECO:0007669"/>
    <property type="project" value="InterPro"/>
</dbReference>
<evidence type="ECO:0000313" key="3">
    <source>
        <dbReference type="EMBL" id="KPJ12365.1"/>
    </source>
</evidence>
<dbReference type="Gene3D" id="3.10.290.20">
    <property type="entry name" value="Ubiquitin-like 2 activating enzyme e1b. Chain: B, domain 3"/>
    <property type="match status" value="1"/>
</dbReference>
<keyword evidence="4" id="KW-1185">Reference proteome</keyword>
<feature type="region of interest" description="Disordered" evidence="1">
    <location>
        <begin position="156"/>
        <end position="236"/>
    </location>
</feature>
<sequence length="236" mass="25768">MAGNIIPAIATANAIVAGLAVLRAQGILKGEIESCTSVYLRPKVNHRGQLFVPERTLTAPNPKCYVCAPKPEVALVCNLKQLTLKDLTAAFKEGLNMQAPDATVEGKGLVVLSSEPGETDHNNQKTLEEIGLNDGCALLVDDFLQNYEVRVRLQQEDEENSWRLVTDTDAPMPGPKEEEPANGSNGAEEPKPGPSRTNHDSDSDMEIIDEDDNGEPVEKPPKRRRKEMSDEIVEIC</sequence>
<reference evidence="3 4" key="1">
    <citation type="journal article" date="2015" name="Nat. Commun.">
        <title>Outbred genome sequencing and CRISPR/Cas9 gene editing in butterflies.</title>
        <authorList>
            <person name="Li X."/>
            <person name="Fan D."/>
            <person name="Zhang W."/>
            <person name="Liu G."/>
            <person name="Zhang L."/>
            <person name="Zhao L."/>
            <person name="Fang X."/>
            <person name="Chen L."/>
            <person name="Dong Y."/>
            <person name="Chen Y."/>
            <person name="Ding Y."/>
            <person name="Zhao R."/>
            <person name="Feng M."/>
            <person name="Zhu Y."/>
            <person name="Feng Y."/>
            <person name="Jiang X."/>
            <person name="Zhu D."/>
            <person name="Xiang H."/>
            <person name="Feng X."/>
            <person name="Li S."/>
            <person name="Wang J."/>
            <person name="Zhang G."/>
            <person name="Kronforst M.R."/>
            <person name="Wang W."/>
        </authorList>
    </citation>
    <scope>NUCLEOTIDE SEQUENCE [LARGE SCALE GENOMIC DNA]</scope>
    <source>
        <strain evidence="3">Ya'a_city_454_Pm</strain>
        <tissue evidence="3">Whole body</tissue>
    </source>
</reference>
<feature type="compositionally biased region" description="Acidic residues" evidence="1">
    <location>
        <begin position="203"/>
        <end position="215"/>
    </location>
</feature>
<dbReference type="Pfam" id="PF14732">
    <property type="entry name" value="UAE_UbL"/>
    <property type="match status" value="1"/>
</dbReference>
<gene>
    <name evidence="3" type="ORF">RR48_11621</name>
</gene>
<dbReference type="InParanoid" id="A0A194R548"/>
<dbReference type="InterPro" id="IPR028077">
    <property type="entry name" value="UAE_UbL_dom"/>
</dbReference>
<dbReference type="AlphaFoldDB" id="A0A194R548"/>
<evidence type="ECO:0000313" key="4">
    <source>
        <dbReference type="Proteomes" id="UP000053240"/>
    </source>
</evidence>
<dbReference type="Gene3D" id="3.40.50.720">
    <property type="entry name" value="NAD(P)-binding Rossmann-like Domain"/>
    <property type="match status" value="1"/>
</dbReference>
<feature type="domain" description="Ubiquitin/SUMO-activating enzyme ubiquitin-like" evidence="2">
    <location>
        <begin position="75"/>
        <end position="159"/>
    </location>
</feature>
<protein>
    <submittedName>
        <fullName evidence="3">SUMO-activating enzyme subunit 2</fullName>
    </submittedName>
</protein>
<name>A0A194R548_PAPMA</name>
<evidence type="ECO:0000256" key="1">
    <source>
        <dbReference type="SAM" id="MobiDB-lite"/>
    </source>
</evidence>
<accession>A0A194R548</accession>
<dbReference type="InterPro" id="IPR035985">
    <property type="entry name" value="Ubiquitin-activating_enz"/>
</dbReference>
<dbReference type="SUPFAM" id="SSF69572">
    <property type="entry name" value="Activating enzymes of the ubiquitin-like proteins"/>
    <property type="match status" value="1"/>
</dbReference>
<dbReference type="STRING" id="76193.A0A194R548"/>
<organism evidence="3 4">
    <name type="scientific">Papilio machaon</name>
    <name type="common">Old World swallowtail butterfly</name>
    <dbReference type="NCBI Taxonomy" id="76193"/>
    <lineage>
        <taxon>Eukaryota</taxon>
        <taxon>Metazoa</taxon>
        <taxon>Ecdysozoa</taxon>
        <taxon>Arthropoda</taxon>
        <taxon>Hexapoda</taxon>
        <taxon>Insecta</taxon>
        <taxon>Pterygota</taxon>
        <taxon>Neoptera</taxon>
        <taxon>Endopterygota</taxon>
        <taxon>Lepidoptera</taxon>
        <taxon>Glossata</taxon>
        <taxon>Ditrysia</taxon>
        <taxon>Papilionoidea</taxon>
        <taxon>Papilionidae</taxon>
        <taxon>Papilioninae</taxon>
        <taxon>Papilio</taxon>
    </lineage>
</organism>
<dbReference type="Proteomes" id="UP000053240">
    <property type="component" value="Unassembled WGS sequence"/>
</dbReference>
<proteinExistence type="predicted"/>
<dbReference type="EMBL" id="KQ460779">
    <property type="protein sequence ID" value="KPJ12365.1"/>
    <property type="molecule type" value="Genomic_DNA"/>
</dbReference>
<evidence type="ECO:0000259" key="2">
    <source>
        <dbReference type="Pfam" id="PF14732"/>
    </source>
</evidence>